<dbReference type="EMBL" id="JAHRIN010051428">
    <property type="protein sequence ID" value="MEQ2209519.1"/>
    <property type="molecule type" value="Genomic_DNA"/>
</dbReference>
<organism evidence="1 2">
    <name type="scientific">Xenoophorus captivus</name>
    <dbReference type="NCBI Taxonomy" id="1517983"/>
    <lineage>
        <taxon>Eukaryota</taxon>
        <taxon>Metazoa</taxon>
        <taxon>Chordata</taxon>
        <taxon>Craniata</taxon>
        <taxon>Vertebrata</taxon>
        <taxon>Euteleostomi</taxon>
        <taxon>Actinopterygii</taxon>
        <taxon>Neopterygii</taxon>
        <taxon>Teleostei</taxon>
        <taxon>Neoteleostei</taxon>
        <taxon>Acanthomorphata</taxon>
        <taxon>Ovalentaria</taxon>
        <taxon>Atherinomorphae</taxon>
        <taxon>Cyprinodontiformes</taxon>
        <taxon>Goodeidae</taxon>
        <taxon>Xenoophorus</taxon>
    </lineage>
</organism>
<keyword evidence="2" id="KW-1185">Reference proteome</keyword>
<reference evidence="1 2" key="1">
    <citation type="submission" date="2021-06" db="EMBL/GenBank/DDBJ databases">
        <authorList>
            <person name="Palmer J.M."/>
        </authorList>
    </citation>
    <scope>NUCLEOTIDE SEQUENCE [LARGE SCALE GENOMIC DNA]</scope>
    <source>
        <strain evidence="1 2">XC_2019</strain>
        <tissue evidence="1">Muscle</tissue>
    </source>
</reference>
<dbReference type="Proteomes" id="UP001434883">
    <property type="component" value="Unassembled WGS sequence"/>
</dbReference>
<name>A0ABV0RNC9_9TELE</name>
<accession>A0ABV0RNC9</accession>
<comment type="caution">
    <text evidence="1">The sequence shown here is derived from an EMBL/GenBank/DDBJ whole genome shotgun (WGS) entry which is preliminary data.</text>
</comment>
<protein>
    <submittedName>
        <fullName evidence="1">Uncharacterized protein</fullName>
    </submittedName>
</protein>
<proteinExistence type="predicted"/>
<evidence type="ECO:0000313" key="2">
    <source>
        <dbReference type="Proteomes" id="UP001434883"/>
    </source>
</evidence>
<evidence type="ECO:0000313" key="1">
    <source>
        <dbReference type="EMBL" id="MEQ2209519.1"/>
    </source>
</evidence>
<gene>
    <name evidence="1" type="ORF">XENOCAPTIV_000198</name>
</gene>
<feature type="non-terminal residue" evidence="1">
    <location>
        <position position="1"/>
    </location>
</feature>
<sequence>LKPRFSFLSRHHLRLTTMEMVIHGDPGLLALSAGIVCVLRNSAVTCNQSSYFKEIMPTVDVVCSKESNEKQCTYKQAFKALTRKA</sequence>